<dbReference type="SMART" id="SM00353">
    <property type="entry name" value="HLH"/>
    <property type="match status" value="1"/>
</dbReference>
<dbReference type="GO" id="GO:0005634">
    <property type="term" value="C:nucleus"/>
    <property type="evidence" value="ECO:0007669"/>
    <property type="project" value="UniProtKB-SubCell"/>
</dbReference>
<evidence type="ECO:0000313" key="9">
    <source>
        <dbReference type="Proteomes" id="UP000030151"/>
    </source>
</evidence>
<feature type="region of interest" description="Disordered" evidence="6">
    <location>
        <begin position="336"/>
        <end position="457"/>
    </location>
</feature>
<dbReference type="SUPFAM" id="SSF47459">
    <property type="entry name" value="HLH, helix-loop-helix DNA-binding domain"/>
    <property type="match status" value="1"/>
</dbReference>
<feature type="compositionally biased region" description="Basic and acidic residues" evidence="6">
    <location>
        <begin position="435"/>
        <end position="457"/>
    </location>
</feature>
<evidence type="ECO:0000256" key="2">
    <source>
        <dbReference type="ARBA" id="ARBA00023015"/>
    </source>
</evidence>
<dbReference type="PROSITE" id="PS50888">
    <property type="entry name" value="BHLH"/>
    <property type="match status" value="1"/>
</dbReference>
<accession>A0A014N2I6</accession>
<keyword evidence="5" id="KW-0539">Nucleus</keyword>
<dbReference type="GO" id="GO:0000978">
    <property type="term" value="F:RNA polymerase II cis-regulatory region sequence-specific DNA binding"/>
    <property type="evidence" value="ECO:0007669"/>
    <property type="project" value="TreeGrafter"/>
</dbReference>
<dbReference type="InterPro" id="IPR052207">
    <property type="entry name" value="Max-like/E-box_TFs"/>
</dbReference>
<name>A0A014N2I6_9HYPO</name>
<dbReference type="eggNOG" id="ENOG502S8TF">
    <property type="taxonomic scope" value="Eukaryota"/>
</dbReference>
<dbReference type="Gene3D" id="4.10.280.10">
    <property type="entry name" value="Helix-loop-helix DNA-binding domain"/>
    <property type="match status" value="1"/>
</dbReference>
<evidence type="ECO:0000256" key="5">
    <source>
        <dbReference type="ARBA" id="ARBA00023242"/>
    </source>
</evidence>
<comment type="caution">
    <text evidence="8">The sequence shown here is derived from an EMBL/GenBank/DDBJ whole genome shotgun (WGS) entry which is preliminary data.</text>
</comment>
<comment type="subcellular location">
    <subcellularLocation>
        <location evidence="1">Nucleus</location>
    </subcellularLocation>
</comment>
<reference evidence="8 9" key="1">
    <citation type="submission" date="2014-02" db="EMBL/GenBank/DDBJ databases">
        <title>The genome sequence of the entomopathogenic fungus Metarhizium robertsii ARSEF 2575.</title>
        <authorList>
            <person name="Giuliano Garisto Donzelli B."/>
            <person name="Roe B.A."/>
            <person name="Macmil S.L."/>
            <person name="Krasnoff S.B."/>
            <person name="Gibson D.M."/>
        </authorList>
    </citation>
    <scope>NUCLEOTIDE SEQUENCE [LARGE SCALE GENOMIC DNA]</scope>
    <source>
        <strain evidence="8 9">ARSEF 2575</strain>
    </source>
</reference>
<dbReference type="Pfam" id="PF00010">
    <property type="entry name" value="HLH"/>
    <property type="match status" value="1"/>
</dbReference>
<feature type="compositionally biased region" description="Polar residues" evidence="6">
    <location>
        <begin position="336"/>
        <end position="352"/>
    </location>
</feature>
<evidence type="ECO:0000256" key="6">
    <source>
        <dbReference type="SAM" id="MobiDB-lite"/>
    </source>
</evidence>
<dbReference type="GO" id="GO:0000981">
    <property type="term" value="F:DNA-binding transcription factor activity, RNA polymerase II-specific"/>
    <property type="evidence" value="ECO:0007669"/>
    <property type="project" value="TreeGrafter"/>
</dbReference>
<keyword evidence="3 8" id="KW-0238">DNA-binding</keyword>
<evidence type="ECO:0000313" key="8">
    <source>
        <dbReference type="EMBL" id="EXU99865.1"/>
    </source>
</evidence>
<dbReference type="InterPro" id="IPR036638">
    <property type="entry name" value="HLH_DNA-bd_sf"/>
</dbReference>
<evidence type="ECO:0000256" key="4">
    <source>
        <dbReference type="ARBA" id="ARBA00023163"/>
    </source>
</evidence>
<protein>
    <submittedName>
        <fullName evidence="8">Helix-loop-helix DNA-binding domain protein</fullName>
    </submittedName>
</protein>
<dbReference type="OrthoDB" id="5778525at2759"/>
<organism evidence="8 9">
    <name type="scientific">Metarhizium robertsii</name>
    <dbReference type="NCBI Taxonomy" id="568076"/>
    <lineage>
        <taxon>Eukaryota</taxon>
        <taxon>Fungi</taxon>
        <taxon>Dikarya</taxon>
        <taxon>Ascomycota</taxon>
        <taxon>Pezizomycotina</taxon>
        <taxon>Sordariomycetes</taxon>
        <taxon>Hypocreomycetidae</taxon>
        <taxon>Hypocreales</taxon>
        <taxon>Clavicipitaceae</taxon>
        <taxon>Metarhizium</taxon>
    </lineage>
</organism>
<sequence>MLAVQHAPRMGSTQPESDPLLMFGCMYTHLATHAARPLSPVCLGFSARPPFCYPLAKTYAGAHADPLLCDAIDSVDSTQPDIFDAAPDPAPGAPLLTETDSKFLSSFFEDMTSNQYNMPSFGEGLNFSDAWLDLPPQFMGSSTSLGPQETPADFGFSSDHQNDLSRMLSADSSMMPPPPPPAASHTQNFSHQHSDDVLNAAATLLQNGNRAGTPKSISSPGNSSNSSSTANRPVVYPVGHLRHQPMEEFKEENRRVSRRSSQGNELDHTFTRWMWGSREKTPASKPVLGDFQWGSDASFSDAQGYVPEPRKESVESMHQTQMKCLECLEVNQSAANTRPASPANGQAISSNGDGPAYIKREEDPNAPPRKRRKSKNVRGTAVDEDGDDDDDDATSSKSGRKRKTKSERSASGSEPPSDTTAGSRRRKSGVNGAKPPRENLSEEQKRENHIRSEQKRRTLIKEGFDDLGELVPGLKGGGFSKSTTLAMAAEWLDELLRGNKALAMQVSALEQR</sequence>
<feature type="compositionally biased region" description="Low complexity" evidence="6">
    <location>
        <begin position="216"/>
        <end position="228"/>
    </location>
</feature>
<dbReference type="GO" id="GO:0046983">
    <property type="term" value="F:protein dimerization activity"/>
    <property type="evidence" value="ECO:0007669"/>
    <property type="project" value="InterPro"/>
</dbReference>
<evidence type="ECO:0000256" key="1">
    <source>
        <dbReference type="ARBA" id="ARBA00004123"/>
    </source>
</evidence>
<dbReference type="Proteomes" id="UP000030151">
    <property type="component" value="Unassembled WGS sequence"/>
</dbReference>
<keyword evidence="2" id="KW-0805">Transcription regulation</keyword>
<feature type="region of interest" description="Disordered" evidence="6">
    <location>
        <begin position="208"/>
        <end position="264"/>
    </location>
</feature>
<keyword evidence="4" id="KW-0804">Transcription</keyword>
<feature type="compositionally biased region" description="Acidic residues" evidence="6">
    <location>
        <begin position="382"/>
        <end position="393"/>
    </location>
</feature>
<feature type="domain" description="BHLH" evidence="7">
    <location>
        <begin position="444"/>
        <end position="495"/>
    </location>
</feature>
<dbReference type="EMBL" id="JELW01000016">
    <property type="protein sequence ID" value="EXU99865.1"/>
    <property type="molecule type" value="Genomic_DNA"/>
</dbReference>
<feature type="compositionally biased region" description="Polar residues" evidence="6">
    <location>
        <begin position="410"/>
        <end position="422"/>
    </location>
</feature>
<dbReference type="InterPro" id="IPR011598">
    <property type="entry name" value="bHLH_dom"/>
</dbReference>
<feature type="compositionally biased region" description="Basic and acidic residues" evidence="6">
    <location>
        <begin position="244"/>
        <end position="255"/>
    </location>
</feature>
<evidence type="ECO:0000256" key="3">
    <source>
        <dbReference type="ARBA" id="ARBA00023125"/>
    </source>
</evidence>
<dbReference type="PANTHER" id="PTHR15741:SF27">
    <property type="entry name" value="TRANSCRIPTION FACTOR AP-4"/>
    <property type="match status" value="1"/>
</dbReference>
<feature type="region of interest" description="Disordered" evidence="6">
    <location>
        <begin position="139"/>
        <end position="192"/>
    </location>
</feature>
<proteinExistence type="predicted"/>
<dbReference type="CDD" id="cd11404">
    <property type="entry name" value="bHLHzip_Mlx_like"/>
    <property type="match status" value="1"/>
</dbReference>
<dbReference type="HOGENOM" id="CLU_034677_0_0_1"/>
<dbReference type="PANTHER" id="PTHR15741">
    <property type="entry name" value="BASIC HELIX-LOOP-HELIX ZIP TRANSCRIPTION FACTOR"/>
    <property type="match status" value="1"/>
</dbReference>
<dbReference type="AlphaFoldDB" id="A0A014N2I6"/>
<evidence type="ECO:0000259" key="7">
    <source>
        <dbReference type="PROSITE" id="PS50888"/>
    </source>
</evidence>
<gene>
    <name evidence="8" type="ORF">X797_006994</name>
</gene>